<protein>
    <submittedName>
        <fullName evidence="2">GP-PDE domain-containing protein</fullName>
    </submittedName>
</protein>
<name>A0A7E4VZY8_PANRE</name>
<reference evidence="1" key="1">
    <citation type="journal article" date="2013" name="Genetics">
        <title>The draft genome and transcriptome of Panagrellus redivivus are shaped by the harsh demands of a free-living lifestyle.</title>
        <authorList>
            <person name="Srinivasan J."/>
            <person name="Dillman A.R."/>
            <person name="Macchietto M.G."/>
            <person name="Heikkinen L."/>
            <person name="Lakso M."/>
            <person name="Fracchia K.M."/>
            <person name="Antoshechkin I."/>
            <person name="Mortazavi A."/>
            <person name="Wong G."/>
            <person name="Sternberg P.W."/>
        </authorList>
    </citation>
    <scope>NUCLEOTIDE SEQUENCE [LARGE SCALE GENOMIC DNA]</scope>
    <source>
        <strain evidence="1">MT8872</strain>
    </source>
</reference>
<proteinExistence type="predicted"/>
<dbReference type="WBParaSite" id="Pan_g446.t1">
    <property type="protein sequence ID" value="Pan_g446.t1"/>
    <property type="gene ID" value="Pan_g446"/>
</dbReference>
<dbReference type="Proteomes" id="UP000492821">
    <property type="component" value="Unassembled WGS sequence"/>
</dbReference>
<reference evidence="2" key="2">
    <citation type="submission" date="2020-10" db="UniProtKB">
        <authorList>
            <consortium name="WormBaseParasite"/>
        </authorList>
    </citation>
    <scope>IDENTIFICATION</scope>
</reference>
<keyword evidence="1" id="KW-1185">Reference proteome</keyword>
<organism evidence="1 2">
    <name type="scientific">Panagrellus redivivus</name>
    <name type="common">Microworm</name>
    <dbReference type="NCBI Taxonomy" id="6233"/>
    <lineage>
        <taxon>Eukaryota</taxon>
        <taxon>Metazoa</taxon>
        <taxon>Ecdysozoa</taxon>
        <taxon>Nematoda</taxon>
        <taxon>Chromadorea</taxon>
        <taxon>Rhabditida</taxon>
        <taxon>Tylenchina</taxon>
        <taxon>Panagrolaimomorpha</taxon>
        <taxon>Panagrolaimoidea</taxon>
        <taxon>Panagrolaimidae</taxon>
        <taxon>Panagrellus</taxon>
    </lineage>
</organism>
<evidence type="ECO:0000313" key="2">
    <source>
        <dbReference type="WBParaSite" id="Pan_g446.t1"/>
    </source>
</evidence>
<sequence>MGPDICPEVLLSKMDGQYYTDLYLTGKYDWKNVVAFLHAGVKCVKMNDYMSLPAENMKEFFDTLFRFKVKFVWIVTDNYEESWLFSAQKTFNDAGITAEYVSYKERYCPEVIVTSGNEKIRIIGNTFVDGPEFMPDSDDSDYEEEYDEFEYDEFY</sequence>
<evidence type="ECO:0000313" key="1">
    <source>
        <dbReference type="Proteomes" id="UP000492821"/>
    </source>
</evidence>
<accession>A0A7E4VZY8</accession>
<dbReference type="AlphaFoldDB" id="A0A7E4VZY8"/>